<gene>
    <name evidence="2" type="ORF">TrLO_g14444</name>
</gene>
<dbReference type="EMBL" id="BRXW01000613">
    <property type="protein sequence ID" value="GMH69954.1"/>
    <property type="molecule type" value="Genomic_DNA"/>
</dbReference>
<feature type="compositionally biased region" description="Basic and acidic residues" evidence="1">
    <location>
        <begin position="113"/>
        <end position="123"/>
    </location>
</feature>
<organism evidence="2 3">
    <name type="scientific">Triparma laevis f. longispina</name>
    <dbReference type="NCBI Taxonomy" id="1714387"/>
    <lineage>
        <taxon>Eukaryota</taxon>
        <taxon>Sar</taxon>
        <taxon>Stramenopiles</taxon>
        <taxon>Ochrophyta</taxon>
        <taxon>Bolidophyceae</taxon>
        <taxon>Parmales</taxon>
        <taxon>Triparmaceae</taxon>
        <taxon>Triparma</taxon>
    </lineage>
</organism>
<evidence type="ECO:0000313" key="2">
    <source>
        <dbReference type="EMBL" id="GMH69954.1"/>
    </source>
</evidence>
<dbReference type="PANTHER" id="PTHR10562">
    <property type="entry name" value="SMALL UBIQUITIN-RELATED MODIFIER"/>
    <property type="match status" value="1"/>
</dbReference>
<dbReference type="OrthoDB" id="442921at2759"/>
<comment type="caution">
    <text evidence="2">The sequence shown here is derived from an EMBL/GenBank/DDBJ whole genome shotgun (WGS) entry which is preliminary data.</text>
</comment>
<reference evidence="3" key="1">
    <citation type="journal article" date="2023" name="Commun. Biol.">
        <title>Genome analysis of Parmales, the sister group of diatoms, reveals the evolutionary specialization of diatoms from phago-mixotrophs to photoautotrophs.</title>
        <authorList>
            <person name="Ban H."/>
            <person name="Sato S."/>
            <person name="Yoshikawa S."/>
            <person name="Yamada K."/>
            <person name="Nakamura Y."/>
            <person name="Ichinomiya M."/>
            <person name="Sato N."/>
            <person name="Blanc-Mathieu R."/>
            <person name="Endo H."/>
            <person name="Kuwata A."/>
            <person name="Ogata H."/>
        </authorList>
    </citation>
    <scope>NUCLEOTIDE SEQUENCE [LARGE SCALE GENOMIC DNA]</scope>
    <source>
        <strain evidence="3">NIES 3700</strain>
    </source>
</reference>
<name>A0A9W7AKE9_9STRA</name>
<dbReference type="Gene3D" id="3.10.20.90">
    <property type="entry name" value="Phosphatidylinositol 3-kinase Catalytic Subunit, Chain A, domain 1"/>
    <property type="match status" value="1"/>
</dbReference>
<keyword evidence="3" id="KW-1185">Reference proteome</keyword>
<protein>
    <recommendedName>
        <fullName evidence="4">Ubiquitin-like domain-containing protein</fullName>
    </recommendedName>
</protein>
<accession>A0A9W7AKE9</accession>
<proteinExistence type="predicted"/>
<dbReference type="InterPro" id="IPR029071">
    <property type="entry name" value="Ubiquitin-like_domsf"/>
</dbReference>
<sequence>MSLKAKIRDFDAELLLLPFVIDETWHRHILYTKNYTQYCFELCGAYVHHDPDGATMDRESVEKRSVRIAKTVSVDEDVFGESCNWDYGDATLTTTSSVTPPPHTQIEAEQGDVEVKEGEGDEKKKKKKKKGDEITIRTKYQTGIETFWTMKKTSKIEILFIAFVKKRCPTIYFNLLHFCLEGERIGPDETPLVLELEDQEEINVLSEQGGC</sequence>
<evidence type="ECO:0008006" key="4">
    <source>
        <dbReference type="Google" id="ProtNLM"/>
    </source>
</evidence>
<dbReference type="Proteomes" id="UP001165122">
    <property type="component" value="Unassembled WGS sequence"/>
</dbReference>
<dbReference type="AlphaFoldDB" id="A0A9W7AKE9"/>
<evidence type="ECO:0000313" key="3">
    <source>
        <dbReference type="Proteomes" id="UP001165122"/>
    </source>
</evidence>
<feature type="region of interest" description="Disordered" evidence="1">
    <location>
        <begin position="94"/>
        <end position="128"/>
    </location>
</feature>
<dbReference type="SUPFAM" id="SSF54236">
    <property type="entry name" value="Ubiquitin-like"/>
    <property type="match status" value="1"/>
</dbReference>
<evidence type="ECO:0000256" key="1">
    <source>
        <dbReference type="SAM" id="MobiDB-lite"/>
    </source>
</evidence>